<dbReference type="SUPFAM" id="SSF109604">
    <property type="entry name" value="HD-domain/PDEase-like"/>
    <property type="match status" value="1"/>
</dbReference>
<dbReference type="NCBIfam" id="TIGR00277">
    <property type="entry name" value="HDIG"/>
    <property type="match status" value="1"/>
</dbReference>
<dbReference type="PROSITE" id="PS51831">
    <property type="entry name" value="HD"/>
    <property type="match status" value="1"/>
</dbReference>
<proteinExistence type="predicted"/>
<evidence type="ECO:0000313" key="2">
    <source>
        <dbReference type="EMBL" id="HIR93836.1"/>
    </source>
</evidence>
<dbReference type="Gene3D" id="1.10.3210.10">
    <property type="entry name" value="Hypothetical protein af1432"/>
    <property type="match status" value="1"/>
</dbReference>
<evidence type="ECO:0000313" key="3">
    <source>
        <dbReference type="Proteomes" id="UP000886841"/>
    </source>
</evidence>
<protein>
    <submittedName>
        <fullName evidence="2">HD domain-containing protein</fullName>
    </submittedName>
</protein>
<dbReference type="EMBL" id="DVHU01000094">
    <property type="protein sequence ID" value="HIR93836.1"/>
    <property type="molecule type" value="Genomic_DNA"/>
</dbReference>
<accession>A0A9D1JGU8</accession>
<evidence type="ECO:0000259" key="1">
    <source>
        <dbReference type="PROSITE" id="PS51831"/>
    </source>
</evidence>
<reference evidence="2" key="1">
    <citation type="submission" date="2020-10" db="EMBL/GenBank/DDBJ databases">
        <authorList>
            <person name="Gilroy R."/>
        </authorList>
    </citation>
    <scope>NUCLEOTIDE SEQUENCE</scope>
    <source>
        <strain evidence="2">ChiSxjej1B13-7041</strain>
    </source>
</reference>
<dbReference type="Pfam" id="PF01966">
    <property type="entry name" value="HD"/>
    <property type="match status" value="1"/>
</dbReference>
<sequence>MERANRICSHPLWKWHIEQLREAERERIFCRHGIEHLLDVARIAYIENLEQGYGISQEIIYAAALLHDIGRFLQYSQGIPHEIAGAQIAPEILADCGFTRQEQEEILEGIREHRNSGQKTNRSLSGLIYRADKKSRSCGFCKACEACDWSLEKKNLTISV</sequence>
<dbReference type="SMART" id="SM00471">
    <property type="entry name" value="HDc"/>
    <property type="match status" value="1"/>
</dbReference>
<dbReference type="AlphaFoldDB" id="A0A9D1JGU8"/>
<dbReference type="InterPro" id="IPR006674">
    <property type="entry name" value="HD_domain"/>
</dbReference>
<gene>
    <name evidence="2" type="ORF">IAB98_10515</name>
</gene>
<dbReference type="InterPro" id="IPR003607">
    <property type="entry name" value="HD/PDEase_dom"/>
</dbReference>
<comment type="caution">
    <text evidence="2">The sequence shown here is derived from an EMBL/GenBank/DDBJ whole genome shotgun (WGS) entry which is preliminary data.</text>
</comment>
<dbReference type="Proteomes" id="UP000886841">
    <property type="component" value="Unassembled WGS sequence"/>
</dbReference>
<reference evidence="2" key="2">
    <citation type="journal article" date="2021" name="PeerJ">
        <title>Extensive microbial diversity within the chicken gut microbiome revealed by metagenomics and culture.</title>
        <authorList>
            <person name="Gilroy R."/>
            <person name="Ravi A."/>
            <person name="Getino M."/>
            <person name="Pursley I."/>
            <person name="Horton D.L."/>
            <person name="Alikhan N.F."/>
            <person name="Baker D."/>
            <person name="Gharbi K."/>
            <person name="Hall N."/>
            <person name="Watson M."/>
            <person name="Adriaenssens E.M."/>
            <person name="Foster-Nyarko E."/>
            <person name="Jarju S."/>
            <person name="Secka A."/>
            <person name="Antonio M."/>
            <person name="Oren A."/>
            <person name="Chaudhuri R.R."/>
            <person name="La Ragione R."/>
            <person name="Hildebrand F."/>
            <person name="Pallen M.J."/>
        </authorList>
    </citation>
    <scope>NUCLEOTIDE SEQUENCE</scope>
    <source>
        <strain evidence="2">ChiSxjej1B13-7041</strain>
    </source>
</reference>
<organism evidence="2 3">
    <name type="scientific">Candidatus Egerieimonas intestinavium</name>
    <dbReference type="NCBI Taxonomy" id="2840777"/>
    <lineage>
        <taxon>Bacteria</taxon>
        <taxon>Bacillati</taxon>
        <taxon>Bacillota</taxon>
        <taxon>Clostridia</taxon>
        <taxon>Lachnospirales</taxon>
        <taxon>Lachnospiraceae</taxon>
        <taxon>Lachnospiraceae incertae sedis</taxon>
        <taxon>Candidatus Egerieimonas</taxon>
    </lineage>
</organism>
<feature type="domain" description="HD" evidence="1">
    <location>
        <begin position="33"/>
        <end position="137"/>
    </location>
</feature>
<name>A0A9D1JGU8_9FIRM</name>
<dbReference type="InterPro" id="IPR006675">
    <property type="entry name" value="HDIG_dom"/>
</dbReference>